<accession>A0A8C4S6P2</accession>
<reference evidence="3" key="1">
    <citation type="submission" date="2021-06" db="EMBL/GenBank/DDBJ databases">
        <authorList>
            <consortium name="Wellcome Sanger Institute Data Sharing"/>
        </authorList>
    </citation>
    <scope>NUCLEOTIDE SEQUENCE [LARGE SCALE GENOMIC DNA]</scope>
</reference>
<dbReference type="SUPFAM" id="SSF48726">
    <property type="entry name" value="Immunoglobulin"/>
    <property type="match status" value="1"/>
</dbReference>
<feature type="region of interest" description="Disordered" evidence="1">
    <location>
        <begin position="99"/>
        <end position="121"/>
    </location>
</feature>
<dbReference type="AlphaFoldDB" id="A0A8C4S6P2"/>
<dbReference type="Proteomes" id="UP000694620">
    <property type="component" value="Chromosome 8"/>
</dbReference>
<evidence type="ECO:0000313" key="4">
    <source>
        <dbReference type="Proteomes" id="UP000694620"/>
    </source>
</evidence>
<reference evidence="3" key="2">
    <citation type="submission" date="2025-08" db="UniProtKB">
        <authorList>
            <consortium name="Ensembl"/>
        </authorList>
    </citation>
    <scope>IDENTIFICATION</scope>
</reference>
<dbReference type="GeneTree" id="ENSGT00940000177542"/>
<evidence type="ECO:0000313" key="3">
    <source>
        <dbReference type="Ensembl" id="ENSECRP00000012073.1"/>
    </source>
</evidence>
<name>A0A8C4S6P2_ERPCA</name>
<keyword evidence="4" id="KW-1185">Reference proteome</keyword>
<evidence type="ECO:0000259" key="2">
    <source>
        <dbReference type="Pfam" id="PF07679"/>
    </source>
</evidence>
<dbReference type="InterPro" id="IPR013098">
    <property type="entry name" value="Ig_I-set"/>
</dbReference>
<evidence type="ECO:0000256" key="1">
    <source>
        <dbReference type="SAM" id="MobiDB-lite"/>
    </source>
</evidence>
<feature type="compositionally biased region" description="Basic and acidic residues" evidence="1">
    <location>
        <begin position="105"/>
        <end position="121"/>
    </location>
</feature>
<sequence>MCVASRAEWHVSSSIKKEPLGQKPIFIEPISSCTVPHGEVARFHARVSGMPRPDIRWLHNDHLIQSLRRHVTTEMLHYGRIGGQDEEDLHSRMERIIGLQPQDEVSARESEGKSDQECFQS</sequence>
<feature type="domain" description="Immunoglobulin I-set" evidence="2">
    <location>
        <begin position="25"/>
        <end position="73"/>
    </location>
</feature>
<protein>
    <recommendedName>
        <fullName evidence="2">Immunoglobulin I-set domain-containing protein</fullName>
    </recommendedName>
</protein>
<dbReference type="Ensembl" id="ENSECRT00000012271.1">
    <property type="protein sequence ID" value="ENSECRP00000012073.1"/>
    <property type="gene ID" value="ENSECRG00000008054.1"/>
</dbReference>
<organism evidence="3 4">
    <name type="scientific">Erpetoichthys calabaricus</name>
    <name type="common">Rope fish</name>
    <name type="synonym">Calamoichthys calabaricus</name>
    <dbReference type="NCBI Taxonomy" id="27687"/>
    <lineage>
        <taxon>Eukaryota</taxon>
        <taxon>Metazoa</taxon>
        <taxon>Chordata</taxon>
        <taxon>Craniata</taxon>
        <taxon>Vertebrata</taxon>
        <taxon>Euteleostomi</taxon>
        <taxon>Actinopterygii</taxon>
        <taxon>Polypteriformes</taxon>
        <taxon>Polypteridae</taxon>
        <taxon>Erpetoichthys</taxon>
    </lineage>
</organism>
<dbReference type="Gene3D" id="2.60.40.10">
    <property type="entry name" value="Immunoglobulins"/>
    <property type="match status" value="1"/>
</dbReference>
<dbReference type="Pfam" id="PF07679">
    <property type="entry name" value="I-set"/>
    <property type="match status" value="1"/>
</dbReference>
<proteinExistence type="predicted"/>
<dbReference type="InterPro" id="IPR013783">
    <property type="entry name" value="Ig-like_fold"/>
</dbReference>
<dbReference type="InterPro" id="IPR036179">
    <property type="entry name" value="Ig-like_dom_sf"/>
</dbReference>
<reference evidence="3" key="3">
    <citation type="submission" date="2025-09" db="UniProtKB">
        <authorList>
            <consortium name="Ensembl"/>
        </authorList>
    </citation>
    <scope>IDENTIFICATION</scope>
</reference>